<dbReference type="InterPro" id="IPR038084">
    <property type="entry name" value="PduO/GlcC-like_sf"/>
</dbReference>
<dbReference type="Proteomes" id="UP000189462">
    <property type="component" value="Unassembled WGS sequence"/>
</dbReference>
<dbReference type="PANTHER" id="PTHR34309">
    <property type="entry name" value="SLR1406 PROTEIN"/>
    <property type="match status" value="1"/>
</dbReference>
<dbReference type="EMBL" id="MVBK01000138">
    <property type="protein sequence ID" value="OOG21159.1"/>
    <property type="molecule type" value="Genomic_DNA"/>
</dbReference>
<dbReference type="SUPFAM" id="SSF143744">
    <property type="entry name" value="GlcG-like"/>
    <property type="match status" value="1"/>
</dbReference>
<dbReference type="Gene3D" id="3.30.450.150">
    <property type="entry name" value="Haem-degrading domain"/>
    <property type="match status" value="1"/>
</dbReference>
<evidence type="ECO:0000313" key="2">
    <source>
        <dbReference type="EMBL" id="OOG21159.1"/>
    </source>
</evidence>
<evidence type="ECO:0008006" key="4">
    <source>
        <dbReference type="Google" id="ProtNLM"/>
    </source>
</evidence>
<name>A0A1V3N7T3_9GAMM</name>
<gene>
    <name evidence="2" type="ORF">B1C78_16625</name>
</gene>
<keyword evidence="1" id="KW-0732">Signal</keyword>
<dbReference type="PANTHER" id="PTHR34309:SF10">
    <property type="entry name" value="SLR1406 PROTEIN"/>
    <property type="match status" value="1"/>
</dbReference>
<dbReference type="Pfam" id="PF03928">
    <property type="entry name" value="HbpS-like"/>
    <property type="match status" value="1"/>
</dbReference>
<keyword evidence="3" id="KW-1185">Reference proteome</keyword>
<dbReference type="InterPro" id="IPR052517">
    <property type="entry name" value="GlcG_carb_metab_protein"/>
</dbReference>
<proteinExistence type="predicted"/>
<dbReference type="STRING" id="108003.B1C78_16625"/>
<comment type="caution">
    <text evidence="2">The sequence shown here is derived from an EMBL/GenBank/DDBJ whole genome shotgun (WGS) entry which is preliminary data.</text>
</comment>
<organism evidence="2 3">
    <name type="scientific">Thioalkalivibrio denitrificans</name>
    <dbReference type="NCBI Taxonomy" id="108003"/>
    <lineage>
        <taxon>Bacteria</taxon>
        <taxon>Pseudomonadati</taxon>
        <taxon>Pseudomonadota</taxon>
        <taxon>Gammaproteobacteria</taxon>
        <taxon>Chromatiales</taxon>
        <taxon>Ectothiorhodospiraceae</taxon>
        <taxon>Thioalkalivibrio</taxon>
    </lineage>
</organism>
<sequence length="166" mass="16920">MTRKILVTAVLAAAVSTTALAQDSATFNYPVLIPEVALEAAQAALTNCRDSGYQVAVAVVDRGGNTQVLLRDRFAGAHTPDTAVGKAWTAVSFRTNTTDLMDISQPGRPSSGIRDLPGVVILGGGMLIEQAGSIVGGIGVSGGPTGEADDACAKAGIDKIRDKLAL</sequence>
<evidence type="ECO:0000313" key="3">
    <source>
        <dbReference type="Proteomes" id="UP000189462"/>
    </source>
</evidence>
<accession>A0A1V3N7T3</accession>
<dbReference type="InterPro" id="IPR005624">
    <property type="entry name" value="PduO/GlcC-like"/>
</dbReference>
<dbReference type="RefSeq" id="WP_077280263.1">
    <property type="nucleotide sequence ID" value="NZ_MVBK01000138.1"/>
</dbReference>
<dbReference type="AlphaFoldDB" id="A0A1V3N7T3"/>
<feature type="chain" id="PRO_5012392318" description="Heme-binding protein" evidence="1">
    <location>
        <begin position="22"/>
        <end position="166"/>
    </location>
</feature>
<dbReference type="OrthoDB" id="7020894at2"/>
<feature type="signal peptide" evidence="1">
    <location>
        <begin position="1"/>
        <end position="21"/>
    </location>
</feature>
<reference evidence="2 3" key="1">
    <citation type="submission" date="2017-02" db="EMBL/GenBank/DDBJ databases">
        <title>Genomic diversity within the haloalkaliphilic genus Thioalkalivibrio.</title>
        <authorList>
            <person name="Ahn A.-C."/>
            <person name="Meier-Kolthoff J."/>
            <person name="Overmars L."/>
            <person name="Richter M."/>
            <person name="Woyke T."/>
            <person name="Sorokin D.Y."/>
            <person name="Muyzer G."/>
        </authorList>
    </citation>
    <scope>NUCLEOTIDE SEQUENCE [LARGE SCALE GENOMIC DNA]</scope>
    <source>
        <strain evidence="2 3">ALJD</strain>
    </source>
</reference>
<evidence type="ECO:0000256" key="1">
    <source>
        <dbReference type="SAM" id="SignalP"/>
    </source>
</evidence>
<protein>
    <recommendedName>
        <fullName evidence="4">Heme-binding protein</fullName>
    </recommendedName>
</protein>